<comment type="similarity">
    <text evidence="1 4 5">Belongs to the bacterial ribosomal protein bL17 family.</text>
</comment>
<dbReference type="Proteomes" id="UP000824247">
    <property type="component" value="Unassembled WGS sequence"/>
</dbReference>
<proteinExistence type="inferred from homology"/>
<dbReference type="NCBIfam" id="TIGR00059">
    <property type="entry name" value="L17"/>
    <property type="match status" value="1"/>
</dbReference>
<organism evidence="6 7">
    <name type="scientific">Candidatus Ureaplasma intestinipullorum</name>
    <dbReference type="NCBI Taxonomy" id="2838770"/>
    <lineage>
        <taxon>Bacteria</taxon>
        <taxon>Bacillati</taxon>
        <taxon>Mycoplasmatota</taxon>
        <taxon>Mycoplasmoidales</taxon>
        <taxon>Mycoplasmoidaceae</taxon>
        <taxon>Ureaplasma</taxon>
    </lineage>
</organism>
<dbReference type="InterPro" id="IPR000456">
    <property type="entry name" value="Ribosomal_bL17"/>
</dbReference>
<dbReference type="PANTHER" id="PTHR14413:SF16">
    <property type="entry name" value="LARGE RIBOSOMAL SUBUNIT PROTEIN BL17M"/>
    <property type="match status" value="1"/>
</dbReference>
<dbReference type="HAMAP" id="MF_01368">
    <property type="entry name" value="Ribosomal_bL17"/>
    <property type="match status" value="1"/>
</dbReference>
<dbReference type="Pfam" id="PF01196">
    <property type="entry name" value="Ribosomal_L17"/>
    <property type="match status" value="1"/>
</dbReference>
<keyword evidence="2 4" id="KW-0689">Ribosomal protein</keyword>
<reference evidence="6" key="1">
    <citation type="journal article" date="2021" name="PeerJ">
        <title>Extensive microbial diversity within the chicken gut microbiome revealed by metagenomics and culture.</title>
        <authorList>
            <person name="Gilroy R."/>
            <person name="Ravi A."/>
            <person name="Getino M."/>
            <person name="Pursley I."/>
            <person name="Horton D.L."/>
            <person name="Alikhan N.F."/>
            <person name="Baker D."/>
            <person name="Gharbi K."/>
            <person name="Hall N."/>
            <person name="Watson M."/>
            <person name="Adriaenssens E.M."/>
            <person name="Foster-Nyarko E."/>
            <person name="Jarju S."/>
            <person name="Secka A."/>
            <person name="Antonio M."/>
            <person name="Oren A."/>
            <person name="Chaudhuri R.R."/>
            <person name="La Ragione R."/>
            <person name="Hildebrand F."/>
            <person name="Pallen M.J."/>
        </authorList>
    </citation>
    <scope>NUCLEOTIDE SEQUENCE</scope>
    <source>
        <strain evidence="6">A5-1222</strain>
    </source>
</reference>
<dbReference type="AlphaFoldDB" id="A0A9E2KWE9"/>
<dbReference type="SUPFAM" id="SSF64263">
    <property type="entry name" value="Prokaryotic ribosomal protein L17"/>
    <property type="match status" value="1"/>
</dbReference>
<accession>A0A9E2KWE9</accession>
<sequence length="119" mass="13669">MSFINKPGKTRSWRKMVTRQQVTDVIAYGQIITTHTKAKETQRHVDRIITLAKKNTLASRRMAASILLKNKNYNRDELLKKLFNEIGPKYANRNGGYTRVLKLGQRRGDATEIAVLQLV</sequence>
<evidence type="ECO:0000313" key="6">
    <source>
        <dbReference type="EMBL" id="MBU3830918.1"/>
    </source>
</evidence>
<dbReference type="EMBL" id="JAHLFM010000028">
    <property type="protein sequence ID" value="MBU3830918.1"/>
    <property type="molecule type" value="Genomic_DNA"/>
</dbReference>
<gene>
    <name evidence="4 6" type="primary">rplQ</name>
    <name evidence="6" type="ORF">H9897_02075</name>
</gene>
<comment type="caution">
    <text evidence="6">The sequence shown here is derived from an EMBL/GenBank/DDBJ whole genome shotgun (WGS) entry which is preliminary data.</text>
</comment>
<dbReference type="PANTHER" id="PTHR14413">
    <property type="entry name" value="RIBOSOMAL PROTEIN L17"/>
    <property type="match status" value="1"/>
</dbReference>
<dbReference type="PROSITE" id="PS01167">
    <property type="entry name" value="RIBOSOMAL_L17"/>
    <property type="match status" value="1"/>
</dbReference>
<dbReference type="Gene3D" id="3.90.1030.10">
    <property type="entry name" value="Ribosomal protein L17"/>
    <property type="match status" value="1"/>
</dbReference>
<keyword evidence="3 4" id="KW-0687">Ribonucleoprotein</keyword>
<evidence type="ECO:0000256" key="3">
    <source>
        <dbReference type="ARBA" id="ARBA00023274"/>
    </source>
</evidence>
<evidence type="ECO:0000256" key="5">
    <source>
        <dbReference type="RuleBase" id="RU000660"/>
    </source>
</evidence>
<evidence type="ECO:0000256" key="2">
    <source>
        <dbReference type="ARBA" id="ARBA00022980"/>
    </source>
</evidence>
<dbReference type="GO" id="GO:0022625">
    <property type="term" value="C:cytosolic large ribosomal subunit"/>
    <property type="evidence" value="ECO:0007669"/>
    <property type="project" value="TreeGrafter"/>
</dbReference>
<evidence type="ECO:0000313" key="7">
    <source>
        <dbReference type="Proteomes" id="UP000824247"/>
    </source>
</evidence>
<dbReference type="InterPro" id="IPR047859">
    <property type="entry name" value="Ribosomal_bL17_CS"/>
</dbReference>
<evidence type="ECO:0000256" key="1">
    <source>
        <dbReference type="ARBA" id="ARBA00008777"/>
    </source>
</evidence>
<protein>
    <recommendedName>
        <fullName evidence="4">Large ribosomal subunit protein bL17</fullName>
    </recommendedName>
</protein>
<dbReference type="GO" id="GO:0006412">
    <property type="term" value="P:translation"/>
    <property type="evidence" value="ECO:0007669"/>
    <property type="project" value="UniProtKB-UniRule"/>
</dbReference>
<comment type="subunit">
    <text evidence="4">Part of the 50S ribosomal subunit. Contacts protein L32.</text>
</comment>
<dbReference type="InterPro" id="IPR036373">
    <property type="entry name" value="Ribosomal_bL17_sf"/>
</dbReference>
<evidence type="ECO:0000256" key="4">
    <source>
        <dbReference type="HAMAP-Rule" id="MF_01368"/>
    </source>
</evidence>
<name>A0A9E2KWE9_9BACT</name>
<reference evidence="6" key="2">
    <citation type="submission" date="2021-04" db="EMBL/GenBank/DDBJ databases">
        <authorList>
            <person name="Gilroy R."/>
        </authorList>
    </citation>
    <scope>NUCLEOTIDE SEQUENCE</scope>
    <source>
        <strain evidence="6">A5-1222</strain>
    </source>
</reference>
<dbReference type="GO" id="GO:0003735">
    <property type="term" value="F:structural constituent of ribosome"/>
    <property type="evidence" value="ECO:0007669"/>
    <property type="project" value="InterPro"/>
</dbReference>